<dbReference type="EMBL" id="CP107523">
    <property type="protein sequence ID" value="UYN55574.1"/>
    <property type="molecule type" value="Genomic_DNA"/>
</dbReference>
<evidence type="ECO:0000313" key="2">
    <source>
        <dbReference type="Proteomes" id="UP001164790"/>
    </source>
</evidence>
<gene>
    <name evidence="1" type="ORF">OFW50_08695</name>
</gene>
<evidence type="ECO:0000313" key="1">
    <source>
        <dbReference type="EMBL" id="UYN55574.1"/>
    </source>
</evidence>
<proteinExistence type="predicted"/>
<name>A0ABY6H2K5_9LACO</name>
<dbReference type="Proteomes" id="UP001164790">
    <property type="component" value="Chromosome"/>
</dbReference>
<accession>A0ABY6H2K5</accession>
<sequence>MSKSENTDALARFIVSLGSMNDYGITVYQTKLKSNPLNRCGRTKMLLPFFKTPSRG</sequence>
<reference evidence="1" key="1">
    <citation type="submission" date="2022-10" db="EMBL/GenBank/DDBJ databases">
        <title>Comparative genomic analysis and in-vitro probiotic properties of the potential probiotic L. chiayiensis AACE 3.</title>
        <authorList>
            <person name="Kang X."/>
        </authorList>
    </citation>
    <scope>NUCLEOTIDE SEQUENCE</scope>
    <source>
        <strain evidence="1">AACE 3</strain>
    </source>
</reference>
<keyword evidence="2" id="KW-1185">Reference proteome</keyword>
<protein>
    <submittedName>
        <fullName evidence="1">Uncharacterized protein</fullName>
    </submittedName>
</protein>
<dbReference type="RefSeq" id="WP_158280544.1">
    <property type="nucleotide sequence ID" value="NZ_CP074378.1"/>
</dbReference>
<organism evidence="1 2">
    <name type="scientific">Lacticaseibacillus chiayiensis</name>
    <dbReference type="NCBI Taxonomy" id="2100821"/>
    <lineage>
        <taxon>Bacteria</taxon>
        <taxon>Bacillati</taxon>
        <taxon>Bacillota</taxon>
        <taxon>Bacilli</taxon>
        <taxon>Lactobacillales</taxon>
        <taxon>Lactobacillaceae</taxon>
        <taxon>Lacticaseibacillus</taxon>
    </lineage>
</organism>